<dbReference type="GO" id="GO:0000981">
    <property type="term" value="F:DNA-binding transcription factor activity, RNA polymerase II-specific"/>
    <property type="evidence" value="ECO:0007669"/>
    <property type="project" value="TreeGrafter"/>
</dbReference>
<dbReference type="InterPro" id="IPR013019">
    <property type="entry name" value="MAD_homology_MH1"/>
</dbReference>
<feature type="compositionally biased region" description="Polar residues" evidence="8">
    <location>
        <begin position="196"/>
        <end position="211"/>
    </location>
</feature>
<dbReference type="SMART" id="SM00524">
    <property type="entry name" value="DWB"/>
    <property type="match status" value="1"/>
</dbReference>
<gene>
    <name evidence="12" type="primary">LOC117663490</name>
</gene>
<dbReference type="RefSeq" id="XP_034269623.1">
    <property type="nucleotide sequence ID" value="XM_034413732.1"/>
</dbReference>
<evidence type="ECO:0000256" key="4">
    <source>
        <dbReference type="ARBA" id="ARBA00023015"/>
    </source>
</evidence>
<dbReference type="PROSITE" id="PS51076">
    <property type="entry name" value="MH2"/>
    <property type="match status" value="1"/>
</dbReference>
<dbReference type="SMART" id="SM00523">
    <property type="entry name" value="DWA"/>
    <property type="match status" value="1"/>
</dbReference>
<dbReference type="GO" id="GO:0070411">
    <property type="term" value="F:I-SMAD binding"/>
    <property type="evidence" value="ECO:0007669"/>
    <property type="project" value="TreeGrafter"/>
</dbReference>
<comment type="similarity">
    <text evidence="1 7">Belongs to the dwarfin/SMAD family.</text>
</comment>
<evidence type="ECO:0000259" key="9">
    <source>
        <dbReference type="PROSITE" id="PS51075"/>
    </source>
</evidence>
<feature type="compositionally biased region" description="Pro residues" evidence="8">
    <location>
        <begin position="179"/>
        <end position="190"/>
    </location>
</feature>
<dbReference type="InterPro" id="IPR001132">
    <property type="entry name" value="SMAD_dom_Dwarfin-type"/>
</dbReference>
<evidence type="ECO:0000256" key="6">
    <source>
        <dbReference type="ARBA" id="ARBA00023242"/>
    </source>
</evidence>
<dbReference type="InterPro" id="IPR017855">
    <property type="entry name" value="SMAD-like_dom_sf"/>
</dbReference>
<dbReference type="PANTHER" id="PTHR13703:SF41">
    <property type="entry name" value="MOTHERS AGAINST DECAPENTAPLEGIC HOMOLOG 9"/>
    <property type="match status" value="1"/>
</dbReference>
<feature type="region of interest" description="Disordered" evidence="8">
    <location>
        <begin position="167"/>
        <end position="264"/>
    </location>
</feature>
<evidence type="ECO:0000256" key="2">
    <source>
        <dbReference type="ARBA" id="ARBA00022723"/>
    </source>
</evidence>
<dbReference type="AlphaFoldDB" id="A0A6P9BFP8"/>
<dbReference type="InterPro" id="IPR008984">
    <property type="entry name" value="SMAD_FHA_dom_sf"/>
</dbReference>
<evidence type="ECO:0000313" key="11">
    <source>
        <dbReference type="Proteomes" id="UP001652622"/>
    </source>
</evidence>
<name>A0A6P9BFP8_PANGU</name>
<protein>
    <recommendedName>
        <fullName evidence="7">Mothers against decapentaplegic homolog</fullName>
        <shortName evidence="7">MAD homolog</shortName>
        <shortName evidence="7">Mothers against DPP homolog</shortName>
    </recommendedName>
    <alternativeName>
        <fullName evidence="7">SMAD family member</fullName>
    </alternativeName>
</protein>
<feature type="domain" description="MH1" evidence="9">
    <location>
        <begin position="16"/>
        <end position="140"/>
    </location>
</feature>
<dbReference type="PANTHER" id="PTHR13703">
    <property type="entry name" value="SMAD"/>
    <property type="match status" value="1"/>
</dbReference>
<reference evidence="12" key="1">
    <citation type="submission" date="2025-08" db="UniProtKB">
        <authorList>
            <consortium name="RefSeq"/>
        </authorList>
    </citation>
    <scope>IDENTIFICATION</scope>
    <source>
        <tissue evidence="12">Blood</tissue>
    </source>
</reference>
<dbReference type="SUPFAM" id="SSF56366">
    <property type="entry name" value="SMAD MH1 domain"/>
    <property type="match status" value="1"/>
</dbReference>
<dbReference type="GO" id="GO:0046872">
    <property type="term" value="F:metal ion binding"/>
    <property type="evidence" value="ECO:0007669"/>
    <property type="project" value="UniProtKB-KW"/>
</dbReference>
<feature type="compositionally biased region" description="Polar residues" evidence="8">
    <location>
        <begin position="167"/>
        <end position="176"/>
    </location>
</feature>
<keyword evidence="11" id="KW-1185">Reference proteome</keyword>
<dbReference type="Gene3D" id="3.90.520.10">
    <property type="entry name" value="SMAD MH1 domain"/>
    <property type="match status" value="1"/>
</dbReference>
<keyword evidence="3" id="KW-0862">Zinc</keyword>
<sequence>MHSNSCFTSLFSFTGPAVKRLLGWKQGDEEEKWAEMAVDSLVKKLMKKRGALQELERALSCPGQPSKCVTIPHSLDGRMQVFHRKGYPHVIYCRVWRWPDLQSQHELKPLACCEFPFGSKQKDVCINPYHYQRVEAPVLPPVLVPRQSEFNSQFSLLTPFQNVSLESEQQMSNSATHPGPHPAKQPPCTPFPASHNMHTASTSSMGYSVTPGSAAAPERPSELTAATSLPPSNAKEMPQKPNKCPAQEVPGSSSTPPLPSGGRTGEPGGVHLYYVGGEVFVECLSDCSIFVQSSNANHEHGFHPSTVCKIPSGYNLKIFNNMLFAQLLSQSVNHGFEGVSELTKMCFIQMSFVKGWGAGYHRQAITSTPCWVEIHLHGALIWLDKVLREMGSPEAPISSIS</sequence>
<dbReference type="InterPro" id="IPR013790">
    <property type="entry name" value="Dwarfin"/>
</dbReference>
<keyword evidence="4 7" id="KW-0805">Transcription regulation</keyword>
<dbReference type="SUPFAM" id="SSF49879">
    <property type="entry name" value="SMAD/FHA domain"/>
    <property type="match status" value="1"/>
</dbReference>
<proteinExistence type="inferred from homology"/>
<dbReference type="PROSITE" id="PS51075">
    <property type="entry name" value="MH1"/>
    <property type="match status" value="1"/>
</dbReference>
<dbReference type="InterPro" id="IPR036578">
    <property type="entry name" value="SMAD_MH1_sf"/>
</dbReference>
<keyword evidence="5 7" id="KW-0804">Transcription</keyword>
<dbReference type="Proteomes" id="UP001652622">
    <property type="component" value="Unplaced"/>
</dbReference>
<dbReference type="GO" id="GO:0060395">
    <property type="term" value="P:SMAD protein signal transduction"/>
    <property type="evidence" value="ECO:0007669"/>
    <property type="project" value="TreeGrafter"/>
</dbReference>
<dbReference type="Pfam" id="PF03165">
    <property type="entry name" value="MH1"/>
    <property type="match status" value="1"/>
</dbReference>
<dbReference type="CDD" id="cd10490">
    <property type="entry name" value="MH1_SMAD_1_5_9"/>
    <property type="match status" value="1"/>
</dbReference>
<feature type="domain" description="MH2" evidence="10">
    <location>
        <begin position="199"/>
        <end position="401"/>
    </location>
</feature>
<dbReference type="GO" id="GO:0007179">
    <property type="term" value="P:transforming growth factor beta receptor signaling pathway"/>
    <property type="evidence" value="ECO:0007669"/>
    <property type="project" value="TreeGrafter"/>
</dbReference>
<evidence type="ECO:0000256" key="7">
    <source>
        <dbReference type="RuleBase" id="RU361195"/>
    </source>
</evidence>
<dbReference type="FunFam" id="3.90.520.10:FF:000001">
    <property type="entry name" value="Mothers against decapentaplegic homolog"/>
    <property type="match status" value="1"/>
</dbReference>
<dbReference type="Pfam" id="PF03166">
    <property type="entry name" value="MH2"/>
    <property type="match status" value="1"/>
</dbReference>
<evidence type="ECO:0000256" key="8">
    <source>
        <dbReference type="SAM" id="MobiDB-lite"/>
    </source>
</evidence>
<evidence type="ECO:0000256" key="3">
    <source>
        <dbReference type="ARBA" id="ARBA00022833"/>
    </source>
</evidence>
<dbReference type="InterPro" id="IPR003619">
    <property type="entry name" value="MAD_homology1_Dwarfin-type"/>
</dbReference>
<dbReference type="GO" id="GO:0009653">
    <property type="term" value="P:anatomical structure morphogenesis"/>
    <property type="evidence" value="ECO:0007669"/>
    <property type="project" value="TreeGrafter"/>
</dbReference>
<dbReference type="GO" id="GO:0030509">
    <property type="term" value="P:BMP signaling pathway"/>
    <property type="evidence" value="ECO:0007669"/>
    <property type="project" value="TreeGrafter"/>
</dbReference>
<accession>A0A6P9BFP8</accession>
<keyword evidence="6 7" id="KW-0539">Nucleus</keyword>
<evidence type="ECO:0000256" key="1">
    <source>
        <dbReference type="ARBA" id="ARBA00005545"/>
    </source>
</evidence>
<dbReference type="GeneID" id="117663490"/>
<dbReference type="Gene3D" id="2.60.200.10">
    <property type="match status" value="1"/>
</dbReference>
<dbReference type="GO" id="GO:0005737">
    <property type="term" value="C:cytoplasm"/>
    <property type="evidence" value="ECO:0007669"/>
    <property type="project" value="UniProtKB-SubCell"/>
</dbReference>
<evidence type="ECO:0000313" key="12">
    <source>
        <dbReference type="RefSeq" id="XP_034269623.1"/>
    </source>
</evidence>
<dbReference type="GO" id="GO:0071144">
    <property type="term" value="C:heteromeric SMAD protein complex"/>
    <property type="evidence" value="ECO:0007669"/>
    <property type="project" value="TreeGrafter"/>
</dbReference>
<keyword evidence="2" id="KW-0479">Metal-binding</keyword>
<organism evidence="11 12">
    <name type="scientific">Pantherophis guttatus</name>
    <name type="common">Corn snake</name>
    <name type="synonym">Elaphe guttata</name>
    <dbReference type="NCBI Taxonomy" id="94885"/>
    <lineage>
        <taxon>Eukaryota</taxon>
        <taxon>Metazoa</taxon>
        <taxon>Chordata</taxon>
        <taxon>Craniata</taxon>
        <taxon>Vertebrata</taxon>
        <taxon>Euteleostomi</taxon>
        <taxon>Lepidosauria</taxon>
        <taxon>Squamata</taxon>
        <taxon>Bifurcata</taxon>
        <taxon>Unidentata</taxon>
        <taxon>Episquamata</taxon>
        <taxon>Toxicofera</taxon>
        <taxon>Serpentes</taxon>
        <taxon>Colubroidea</taxon>
        <taxon>Colubridae</taxon>
        <taxon>Colubrinae</taxon>
        <taxon>Pantherophis</taxon>
    </lineage>
</organism>
<evidence type="ECO:0000259" key="10">
    <source>
        <dbReference type="PROSITE" id="PS51076"/>
    </source>
</evidence>
<keyword evidence="7" id="KW-0963">Cytoplasm</keyword>
<dbReference type="GO" id="GO:0000978">
    <property type="term" value="F:RNA polymerase II cis-regulatory region sequence-specific DNA binding"/>
    <property type="evidence" value="ECO:0007669"/>
    <property type="project" value="TreeGrafter"/>
</dbReference>
<dbReference type="GO" id="GO:0030154">
    <property type="term" value="P:cell differentiation"/>
    <property type="evidence" value="ECO:0007669"/>
    <property type="project" value="TreeGrafter"/>
</dbReference>
<comment type="subcellular location">
    <subcellularLocation>
        <location evidence="7">Cytoplasm</location>
    </subcellularLocation>
    <subcellularLocation>
        <location evidence="7">Nucleus</location>
    </subcellularLocation>
</comment>
<evidence type="ECO:0000256" key="5">
    <source>
        <dbReference type="ARBA" id="ARBA00023163"/>
    </source>
</evidence>